<accession>X1JVT3</accession>
<name>X1JVT3_9ZZZZ</name>
<evidence type="ECO:0000313" key="1">
    <source>
        <dbReference type="EMBL" id="GAH73898.1"/>
    </source>
</evidence>
<dbReference type="AlphaFoldDB" id="X1JVT3"/>
<proteinExistence type="predicted"/>
<sequence>MARVTFSALISGASGKIGDVVASRWKGVPYFRRRVIPGNPQSKDQCKQRHLLKISLLLWQSIKAWAKAPRDLGVTGYALSGYNKFMDECIEALKTQFVATAQGTDPTWTTYAVTPGTPYNKKYAELIDVQAGSGASPAFAIDWTAREAAAANNMVNPYYREEDATAWIPLTPVLESAATATFADCEDAQNYEFMLVPHDTETD</sequence>
<gene>
    <name evidence="1" type="ORF">S03H2_43882</name>
</gene>
<feature type="non-terminal residue" evidence="1">
    <location>
        <position position="203"/>
    </location>
</feature>
<dbReference type="EMBL" id="BARU01027412">
    <property type="protein sequence ID" value="GAH73898.1"/>
    <property type="molecule type" value="Genomic_DNA"/>
</dbReference>
<organism evidence="1">
    <name type="scientific">marine sediment metagenome</name>
    <dbReference type="NCBI Taxonomy" id="412755"/>
    <lineage>
        <taxon>unclassified sequences</taxon>
        <taxon>metagenomes</taxon>
        <taxon>ecological metagenomes</taxon>
    </lineage>
</organism>
<protein>
    <submittedName>
        <fullName evidence="1">Uncharacterized protein</fullName>
    </submittedName>
</protein>
<comment type="caution">
    <text evidence="1">The sequence shown here is derived from an EMBL/GenBank/DDBJ whole genome shotgun (WGS) entry which is preliminary data.</text>
</comment>
<reference evidence="1" key="1">
    <citation type="journal article" date="2014" name="Front. Microbiol.">
        <title>High frequency of phylogenetically diverse reductive dehalogenase-homologous genes in deep subseafloor sedimentary metagenomes.</title>
        <authorList>
            <person name="Kawai M."/>
            <person name="Futagami T."/>
            <person name="Toyoda A."/>
            <person name="Takaki Y."/>
            <person name="Nishi S."/>
            <person name="Hori S."/>
            <person name="Arai W."/>
            <person name="Tsubouchi T."/>
            <person name="Morono Y."/>
            <person name="Uchiyama I."/>
            <person name="Ito T."/>
            <person name="Fujiyama A."/>
            <person name="Inagaki F."/>
            <person name="Takami H."/>
        </authorList>
    </citation>
    <scope>NUCLEOTIDE SEQUENCE</scope>
    <source>
        <strain evidence="1">Expedition CK06-06</strain>
    </source>
</reference>